<proteinExistence type="predicted"/>
<evidence type="ECO:0000256" key="1">
    <source>
        <dbReference type="SAM" id="MobiDB-lite"/>
    </source>
</evidence>
<gene>
    <name evidence="2" type="ORF">L211DRAFT_836986</name>
</gene>
<feature type="compositionally biased region" description="Basic and acidic residues" evidence="1">
    <location>
        <begin position="165"/>
        <end position="178"/>
    </location>
</feature>
<dbReference type="InParanoid" id="A0A3N4LQK6"/>
<dbReference type="OrthoDB" id="5301538at2759"/>
<keyword evidence="3" id="KW-1185">Reference proteome</keyword>
<feature type="compositionally biased region" description="Polar residues" evidence="1">
    <location>
        <begin position="1"/>
        <end position="14"/>
    </location>
</feature>
<dbReference type="AlphaFoldDB" id="A0A3N4LQK6"/>
<protein>
    <submittedName>
        <fullName evidence="2">Uncharacterized protein</fullName>
    </submittedName>
</protein>
<feature type="compositionally biased region" description="Polar residues" evidence="1">
    <location>
        <begin position="155"/>
        <end position="164"/>
    </location>
</feature>
<feature type="compositionally biased region" description="Basic and acidic residues" evidence="1">
    <location>
        <begin position="84"/>
        <end position="94"/>
    </location>
</feature>
<accession>A0A3N4LQK6</accession>
<evidence type="ECO:0000313" key="3">
    <source>
        <dbReference type="Proteomes" id="UP000267821"/>
    </source>
</evidence>
<name>A0A3N4LQK6_9PEZI</name>
<feature type="region of interest" description="Disordered" evidence="1">
    <location>
        <begin position="1"/>
        <end position="35"/>
    </location>
</feature>
<dbReference type="Proteomes" id="UP000267821">
    <property type="component" value="Unassembled WGS sequence"/>
</dbReference>
<sequence>MATYAQPQRTNTSRTVDHEGNTTEQWIGEEQPGIRTHDYEDEDAINEKLFGIGAVKRKQTTKTSYDQEGNEIKEWDGEAAPGIRTHDHSDEHAVNAKLFGKTSRSNTSKYTDKEGNQVETYSGEGTGPGIRTHDYSNEDEINAKLFGDKAPKPPSRTNTQTRTYRNADGDEETVHAGEEAPGIRTHDHSNEDEINERLFGKGAVRR</sequence>
<organism evidence="2 3">
    <name type="scientific">Terfezia boudieri ATCC MYA-4762</name>
    <dbReference type="NCBI Taxonomy" id="1051890"/>
    <lineage>
        <taxon>Eukaryota</taxon>
        <taxon>Fungi</taxon>
        <taxon>Dikarya</taxon>
        <taxon>Ascomycota</taxon>
        <taxon>Pezizomycotina</taxon>
        <taxon>Pezizomycetes</taxon>
        <taxon>Pezizales</taxon>
        <taxon>Pezizaceae</taxon>
        <taxon>Terfezia</taxon>
    </lineage>
</organism>
<feature type="compositionally biased region" description="Basic and acidic residues" evidence="1">
    <location>
        <begin position="184"/>
        <end position="199"/>
    </location>
</feature>
<evidence type="ECO:0000313" key="2">
    <source>
        <dbReference type="EMBL" id="RPB25126.1"/>
    </source>
</evidence>
<dbReference type="EMBL" id="ML121539">
    <property type="protein sequence ID" value="RPB25126.1"/>
    <property type="molecule type" value="Genomic_DNA"/>
</dbReference>
<reference evidence="2 3" key="1">
    <citation type="journal article" date="2018" name="Nat. Ecol. Evol.">
        <title>Pezizomycetes genomes reveal the molecular basis of ectomycorrhizal truffle lifestyle.</title>
        <authorList>
            <person name="Murat C."/>
            <person name="Payen T."/>
            <person name="Noel B."/>
            <person name="Kuo A."/>
            <person name="Morin E."/>
            <person name="Chen J."/>
            <person name="Kohler A."/>
            <person name="Krizsan K."/>
            <person name="Balestrini R."/>
            <person name="Da Silva C."/>
            <person name="Montanini B."/>
            <person name="Hainaut M."/>
            <person name="Levati E."/>
            <person name="Barry K.W."/>
            <person name="Belfiori B."/>
            <person name="Cichocki N."/>
            <person name="Clum A."/>
            <person name="Dockter R.B."/>
            <person name="Fauchery L."/>
            <person name="Guy J."/>
            <person name="Iotti M."/>
            <person name="Le Tacon F."/>
            <person name="Lindquist E.A."/>
            <person name="Lipzen A."/>
            <person name="Malagnac F."/>
            <person name="Mello A."/>
            <person name="Molinier V."/>
            <person name="Miyauchi S."/>
            <person name="Poulain J."/>
            <person name="Riccioni C."/>
            <person name="Rubini A."/>
            <person name="Sitrit Y."/>
            <person name="Splivallo R."/>
            <person name="Traeger S."/>
            <person name="Wang M."/>
            <person name="Zifcakova L."/>
            <person name="Wipf D."/>
            <person name="Zambonelli A."/>
            <person name="Paolocci F."/>
            <person name="Nowrousian M."/>
            <person name="Ottonello S."/>
            <person name="Baldrian P."/>
            <person name="Spatafora J.W."/>
            <person name="Henrissat B."/>
            <person name="Nagy L.G."/>
            <person name="Aury J.M."/>
            <person name="Wincker P."/>
            <person name="Grigoriev I.V."/>
            <person name="Bonfante P."/>
            <person name="Martin F.M."/>
        </authorList>
    </citation>
    <scope>NUCLEOTIDE SEQUENCE [LARGE SCALE GENOMIC DNA]</scope>
    <source>
        <strain evidence="2 3">ATCC MYA-4762</strain>
    </source>
</reference>
<feature type="region of interest" description="Disordered" evidence="1">
    <location>
        <begin position="58"/>
        <end position="206"/>
    </location>
</feature>